<evidence type="ECO:0000313" key="2">
    <source>
        <dbReference type="Proteomes" id="UP000215884"/>
    </source>
</evidence>
<organism evidence="1 2">
    <name type="scientific">Bradyrhizobium amphicarpaeae</name>
    <dbReference type="NCBI Taxonomy" id="1404768"/>
    <lineage>
        <taxon>Bacteria</taxon>
        <taxon>Pseudomonadati</taxon>
        <taxon>Pseudomonadota</taxon>
        <taxon>Alphaproteobacteria</taxon>
        <taxon>Hyphomicrobiales</taxon>
        <taxon>Nitrobacteraceae</taxon>
        <taxon>Bradyrhizobium</taxon>
    </lineage>
</organism>
<name>A0A2U8PUW2_9BRAD</name>
<dbReference type="Proteomes" id="UP000215884">
    <property type="component" value="Chromosome"/>
</dbReference>
<dbReference type="EMBL" id="CP029426">
    <property type="protein sequence ID" value="AWM01285.1"/>
    <property type="molecule type" value="Genomic_DNA"/>
</dbReference>
<reference evidence="1 2" key="2">
    <citation type="journal article" date="2019" name="Int. J. Syst. Evol. Microbiol.">
        <title>Description and complete genome sequence of Bradyrhizobium amphicarpaeae sp. nov., harbouring photosystem and nitrogen-fixation genes.</title>
        <authorList>
            <person name="Bromfield E.S.P."/>
            <person name="Cloutier S."/>
            <person name="Nguyen H.D.T."/>
        </authorList>
    </citation>
    <scope>NUCLEOTIDE SEQUENCE [LARGE SCALE GENOMIC DNA]</scope>
    <source>
        <strain evidence="1 2">39S1MB</strain>
    </source>
</reference>
<proteinExistence type="predicted"/>
<evidence type="ECO:0000313" key="1">
    <source>
        <dbReference type="EMBL" id="AWM01285.1"/>
    </source>
</evidence>
<reference evidence="1 2" key="1">
    <citation type="journal article" date="2017" name="Syst. Appl. Microbiol.">
        <title>Soybeans inoculated with root zone soils of Canadian native legumes harbour diverse and novel Bradyrhizobium spp. that possess agricultural potential.</title>
        <authorList>
            <person name="Bromfield E.S.P."/>
            <person name="Cloutier S."/>
            <person name="Tambong J.T."/>
            <person name="Tran Thi T.V."/>
        </authorList>
    </citation>
    <scope>NUCLEOTIDE SEQUENCE [LARGE SCALE GENOMIC DNA]</scope>
    <source>
        <strain evidence="1 2">39S1MB</strain>
    </source>
</reference>
<accession>A0A2U8PUW2</accession>
<sequence length="98" mass="10799">MDLACPRCGGEYLHHTGAVFFDRGEDAESVVKIVVDGSSTTTSIDSGACNPSSRRHGMFVKFFCEQCSTNDDILQLNIAQHKGATELSWTFSPRIKRD</sequence>
<keyword evidence="2" id="KW-1185">Reference proteome</keyword>
<gene>
    <name evidence="1" type="ORF">CIT40_15420</name>
</gene>
<dbReference type="AlphaFoldDB" id="A0A2U8PUW2"/>
<protein>
    <submittedName>
        <fullName evidence="1">Uncharacterized protein</fullName>
    </submittedName>
</protein>
<dbReference type="KEGG" id="brq:CIT40_15420"/>